<dbReference type="EMBL" id="LT985188">
    <property type="protein sequence ID" value="SPD85922.1"/>
    <property type="molecule type" value="Genomic_DNA"/>
</dbReference>
<evidence type="ECO:0000313" key="4">
    <source>
        <dbReference type="EMBL" id="SPD85922.1"/>
    </source>
</evidence>
<keyword evidence="2" id="KW-1133">Transmembrane helix</keyword>
<feature type="region of interest" description="Disordered" evidence="1">
    <location>
        <begin position="174"/>
        <end position="198"/>
    </location>
</feature>
<dbReference type="Proteomes" id="UP000238164">
    <property type="component" value="Chromosome 1"/>
</dbReference>
<gene>
    <name evidence="4" type="ORF">MPLG2_0886</name>
</gene>
<protein>
    <recommendedName>
        <fullName evidence="3">DUF305 domain-containing protein</fullName>
    </recommendedName>
</protein>
<reference evidence="4 5" key="1">
    <citation type="submission" date="2018-02" db="EMBL/GenBank/DDBJ databases">
        <authorList>
            <person name="Cohen D.B."/>
            <person name="Kent A.D."/>
        </authorList>
    </citation>
    <scope>NUCLEOTIDE SEQUENCE [LARGE SCALE GENOMIC DNA]</scope>
    <source>
        <strain evidence="4">1</strain>
    </source>
</reference>
<feature type="compositionally biased region" description="Basic and acidic residues" evidence="1">
    <location>
        <begin position="174"/>
        <end position="191"/>
    </location>
</feature>
<sequence length="198" mass="22483">MTANTDQAEGRRSRDHQQRRSRGMYLRFAAMILTGMVVMYWTMSAGSWQWSHIRWSESRLFMALTMAGAMGLVMLAWMLNMYKTPKANAAIVVISAVLLGGGIFLDRSQATVDDTDFMRAMIPHHSLAITRSERAGLEDARVCQLAVEISEAQRREIFEMDWLIKDIQDNGRATTAEEARARPVPDYHQPADRSCPTR</sequence>
<dbReference type="KEGG" id="mgg:MPLG2_0886"/>
<accession>A0A2N9JCR2</accession>
<dbReference type="InterPro" id="IPR005183">
    <property type="entry name" value="DUF305_CopM-like"/>
</dbReference>
<keyword evidence="5" id="KW-1185">Reference proteome</keyword>
<keyword evidence="2" id="KW-0472">Membrane</keyword>
<feature type="transmembrane region" description="Helical" evidence="2">
    <location>
        <begin position="24"/>
        <end position="41"/>
    </location>
</feature>
<dbReference type="InterPro" id="IPR012347">
    <property type="entry name" value="Ferritin-like"/>
</dbReference>
<dbReference type="Gene3D" id="1.20.1260.10">
    <property type="match status" value="1"/>
</dbReference>
<evidence type="ECO:0000313" key="5">
    <source>
        <dbReference type="Proteomes" id="UP000238164"/>
    </source>
</evidence>
<evidence type="ECO:0000259" key="3">
    <source>
        <dbReference type="Pfam" id="PF03713"/>
    </source>
</evidence>
<evidence type="ECO:0000256" key="1">
    <source>
        <dbReference type="SAM" id="MobiDB-lite"/>
    </source>
</evidence>
<feature type="transmembrane region" description="Helical" evidence="2">
    <location>
        <begin position="87"/>
        <end position="105"/>
    </location>
</feature>
<organism evidence="4 5">
    <name type="scientific">Micropruina glycogenica</name>
    <dbReference type="NCBI Taxonomy" id="75385"/>
    <lineage>
        <taxon>Bacteria</taxon>
        <taxon>Bacillati</taxon>
        <taxon>Actinomycetota</taxon>
        <taxon>Actinomycetes</taxon>
        <taxon>Propionibacteriales</taxon>
        <taxon>Nocardioidaceae</taxon>
        <taxon>Micropruina</taxon>
    </lineage>
</organism>
<feature type="transmembrane region" description="Helical" evidence="2">
    <location>
        <begin position="61"/>
        <end position="80"/>
    </location>
</feature>
<evidence type="ECO:0000256" key="2">
    <source>
        <dbReference type="SAM" id="Phobius"/>
    </source>
</evidence>
<dbReference type="AlphaFoldDB" id="A0A2N9JCR2"/>
<keyword evidence="2" id="KW-0812">Transmembrane</keyword>
<proteinExistence type="predicted"/>
<name>A0A2N9JCR2_9ACTN</name>
<dbReference type="Pfam" id="PF03713">
    <property type="entry name" value="DUF305"/>
    <property type="match status" value="1"/>
</dbReference>
<dbReference type="RefSeq" id="WP_343834732.1">
    <property type="nucleotide sequence ID" value="NZ_BAAAGO010000041.1"/>
</dbReference>
<feature type="domain" description="DUF305" evidence="3">
    <location>
        <begin position="114"/>
        <end position="175"/>
    </location>
</feature>